<comment type="caution">
    <text evidence="1">The sequence shown here is derived from an EMBL/GenBank/DDBJ whole genome shotgun (WGS) entry which is preliminary data.</text>
</comment>
<dbReference type="Proteomes" id="UP000678317">
    <property type="component" value="Unassembled WGS sequence"/>
</dbReference>
<evidence type="ECO:0008006" key="3">
    <source>
        <dbReference type="Google" id="ProtNLM"/>
    </source>
</evidence>
<evidence type="ECO:0000313" key="1">
    <source>
        <dbReference type="EMBL" id="MBO3086626.1"/>
    </source>
</evidence>
<keyword evidence="2" id="KW-1185">Reference proteome</keyword>
<proteinExistence type="predicted"/>
<protein>
    <recommendedName>
        <fullName evidence="3">Tyr recombinase domain-containing protein</fullName>
    </recommendedName>
</protein>
<dbReference type="EMBL" id="JAGFBM010000010">
    <property type="protein sequence ID" value="MBO3086626.1"/>
    <property type="molecule type" value="Genomic_DNA"/>
</dbReference>
<name>A0ABS3SLK1_9CELL</name>
<evidence type="ECO:0000313" key="2">
    <source>
        <dbReference type="Proteomes" id="UP000678317"/>
    </source>
</evidence>
<reference evidence="1 2" key="1">
    <citation type="submission" date="2021-03" db="EMBL/GenBank/DDBJ databases">
        <title>novel species in genus Cellulomonas.</title>
        <authorList>
            <person name="Zhang G."/>
        </authorList>
    </citation>
    <scope>NUCLEOTIDE SEQUENCE [LARGE SCALE GENOMIC DNA]</scope>
    <source>
        <strain evidence="2">zg-ZUI188</strain>
    </source>
</reference>
<organism evidence="1 2">
    <name type="scientific">Cellulomonas fengjieae</name>
    <dbReference type="NCBI Taxonomy" id="2819978"/>
    <lineage>
        <taxon>Bacteria</taxon>
        <taxon>Bacillati</taxon>
        <taxon>Actinomycetota</taxon>
        <taxon>Actinomycetes</taxon>
        <taxon>Micrococcales</taxon>
        <taxon>Cellulomonadaceae</taxon>
        <taxon>Cellulomonas</taxon>
    </lineage>
</organism>
<sequence length="59" mass="6374">MTPIQVAKRLGHADATLVLKLYAHAWDQQPEELAEMFDASVAAGKAAQASNVVPMRVAR</sequence>
<accession>A0ABS3SLK1</accession>
<gene>
    <name evidence="1" type="ORF">J4035_18435</name>
</gene>